<dbReference type="AlphaFoldDB" id="A0AAD3XUI2"/>
<dbReference type="InterPro" id="IPR017441">
    <property type="entry name" value="Protein_kinase_ATP_BS"/>
</dbReference>
<dbReference type="InterPro" id="IPR000719">
    <property type="entry name" value="Prot_kinase_dom"/>
</dbReference>
<dbReference type="Pfam" id="PF00069">
    <property type="entry name" value="Pkinase"/>
    <property type="match status" value="1"/>
</dbReference>
<dbReference type="InterPro" id="IPR011009">
    <property type="entry name" value="Kinase-like_dom_sf"/>
</dbReference>
<dbReference type="Gene3D" id="1.10.510.10">
    <property type="entry name" value="Transferase(Phosphotransferase) domain 1"/>
    <property type="match status" value="1"/>
</dbReference>
<dbReference type="PROSITE" id="PS50011">
    <property type="entry name" value="PROTEIN_KINASE_DOM"/>
    <property type="match status" value="1"/>
</dbReference>
<evidence type="ECO:0000256" key="12">
    <source>
        <dbReference type="ARBA" id="ARBA00022777"/>
    </source>
</evidence>
<protein>
    <recommendedName>
        <fullName evidence="4">non-specific serine/threonine protein kinase</fullName>
        <ecNumber evidence="4">2.7.11.1</ecNumber>
    </recommendedName>
</protein>
<dbReference type="InterPro" id="IPR001220">
    <property type="entry name" value="Legume_lectin_dom"/>
</dbReference>
<comment type="similarity">
    <text evidence="3">In the C-terminal section; belongs to the protein kinase superfamily. Ser/Thr protein kinase family.</text>
</comment>
<evidence type="ECO:0000256" key="1">
    <source>
        <dbReference type="ARBA" id="ARBA00004251"/>
    </source>
</evidence>
<evidence type="ECO:0000256" key="16">
    <source>
        <dbReference type="ARBA" id="ARBA00023170"/>
    </source>
</evidence>
<accession>A0AAD3XUI2</accession>
<keyword evidence="11 18" id="KW-0547">Nucleotide-binding</keyword>
<evidence type="ECO:0000256" key="15">
    <source>
        <dbReference type="ARBA" id="ARBA00023136"/>
    </source>
</evidence>
<dbReference type="CDD" id="cd06899">
    <property type="entry name" value="lectin_legume_LecRK_Arcelin_ConA"/>
    <property type="match status" value="1"/>
</dbReference>
<keyword evidence="16" id="KW-0675">Receptor</keyword>
<dbReference type="Proteomes" id="UP001279734">
    <property type="component" value="Unassembled WGS sequence"/>
</dbReference>
<dbReference type="GO" id="GO:0030246">
    <property type="term" value="F:carbohydrate binding"/>
    <property type="evidence" value="ECO:0007669"/>
    <property type="project" value="UniProtKB-KW"/>
</dbReference>
<proteinExistence type="inferred from homology"/>
<keyword evidence="10" id="KW-0430">Lectin</keyword>
<evidence type="ECO:0000256" key="5">
    <source>
        <dbReference type="ARBA" id="ARBA00022475"/>
    </source>
</evidence>
<evidence type="ECO:0000313" key="22">
    <source>
        <dbReference type="Proteomes" id="UP001279734"/>
    </source>
</evidence>
<keyword evidence="12" id="KW-0418">Kinase</keyword>
<dbReference type="CDD" id="cd14066">
    <property type="entry name" value="STKc_IRAK"/>
    <property type="match status" value="1"/>
</dbReference>
<keyword evidence="22" id="KW-1185">Reference proteome</keyword>
<dbReference type="InterPro" id="IPR008271">
    <property type="entry name" value="Ser/Thr_kinase_AS"/>
</dbReference>
<keyword evidence="9" id="KW-0732">Signal</keyword>
<feature type="domain" description="Protein kinase" evidence="20">
    <location>
        <begin position="360"/>
        <end position="640"/>
    </location>
</feature>
<dbReference type="PROSITE" id="PS00108">
    <property type="entry name" value="PROTEIN_KINASE_ST"/>
    <property type="match status" value="1"/>
</dbReference>
<evidence type="ECO:0000256" key="17">
    <source>
        <dbReference type="ARBA" id="ARBA00023180"/>
    </source>
</evidence>
<dbReference type="GO" id="GO:0005524">
    <property type="term" value="F:ATP binding"/>
    <property type="evidence" value="ECO:0007669"/>
    <property type="project" value="UniProtKB-UniRule"/>
</dbReference>
<evidence type="ECO:0000256" key="6">
    <source>
        <dbReference type="ARBA" id="ARBA00022527"/>
    </source>
</evidence>
<keyword evidence="8 19" id="KW-0812">Transmembrane</keyword>
<evidence type="ECO:0000256" key="4">
    <source>
        <dbReference type="ARBA" id="ARBA00012513"/>
    </source>
</evidence>
<feature type="binding site" evidence="18">
    <location>
        <position position="388"/>
    </location>
    <ligand>
        <name>ATP</name>
        <dbReference type="ChEBI" id="CHEBI:30616"/>
    </ligand>
</feature>
<dbReference type="Pfam" id="PF00139">
    <property type="entry name" value="Lectin_legB"/>
    <property type="match status" value="1"/>
</dbReference>
<comment type="similarity">
    <text evidence="2">In the N-terminal section; belongs to the leguminous lectin family.</text>
</comment>
<dbReference type="PANTHER" id="PTHR27007">
    <property type="match status" value="1"/>
</dbReference>
<sequence>MHSSSFKLFWACLCLLFTTFVIFPAFSLPFLPAKSIILHGDARFINNAVSLTQEHPCPSSSSSSGVGKALSAHPFRFHNPKTNTTASFSCLFSFTVLPSPLCSSGDGIAFFIVSGSGFFIQENEHMGLPEFASDSQDSFLAVEFDTNLDSSVDDINGNHVGIDVNSVTSLASIDAHSQEINLSNGRRITAWVEYRHTEKMIRVWASYYPVRPPSPLLAAQIDLSKHLKEFMHVGLSSSNGHGSASHVVDRWRFKTFGLLPPTKQTDGATDDDEGYCFICSPEETKPSNSTSKRKCIRAVGLILGGIGSFAFSLIALILFISCCVKRRESSTRAGQITTLQLNKVPAKFSLAQIKSATAGFSKNRVVGEGASAVVYLGFLPNGKELAVKRFKCVSRTDEIINPFNNEFTAMARCLRHRNLVQLLGWCCEDKELVLVFEYMPNGSLDKNLHESSDFLTVLTWEQRMNIVLGVAAALTYLHEGCDRQIIHRDVKTCNVMLDTDFTAKLGDFGLAQVYEHPSLPREATIPAGTMGYLAPEYVYSGVPTVKTDVYSFGVVILEVASGRRPVDDDGIMIGSWGWTLWEEGRLIEAVDPRLMGRYSTVEMERMLKVGLCCVHPDSEKRPTVKEAAKMLRGGEQVPELPSKKPKMRLGSLPPKQPEEMLSGCVGDDNHAFDDTPWLTPSTHF</sequence>
<dbReference type="FunFam" id="1.10.510.10:FF:000342">
    <property type="entry name" value="L-type lectin-domain containing receptor kinase VIII.1"/>
    <property type="match status" value="1"/>
</dbReference>
<dbReference type="GO" id="GO:0002229">
    <property type="term" value="P:defense response to oomycetes"/>
    <property type="evidence" value="ECO:0007669"/>
    <property type="project" value="UniProtKB-ARBA"/>
</dbReference>
<dbReference type="EC" id="2.7.11.1" evidence="4"/>
<dbReference type="EMBL" id="BSYO01000017">
    <property type="protein sequence ID" value="GMH17099.1"/>
    <property type="molecule type" value="Genomic_DNA"/>
</dbReference>
<name>A0AAD3XUI2_NEPGR</name>
<evidence type="ECO:0000313" key="21">
    <source>
        <dbReference type="EMBL" id="GMH17099.1"/>
    </source>
</evidence>
<evidence type="ECO:0000256" key="11">
    <source>
        <dbReference type="ARBA" id="ARBA00022741"/>
    </source>
</evidence>
<evidence type="ECO:0000259" key="20">
    <source>
        <dbReference type="PROSITE" id="PS50011"/>
    </source>
</evidence>
<keyword evidence="15 19" id="KW-0472">Membrane</keyword>
<evidence type="ECO:0000256" key="18">
    <source>
        <dbReference type="PROSITE-ProRule" id="PRU10141"/>
    </source>
</evidence>
<dbReference type="FunFam" id="3.30.200.20:FF:000810">
    <property type="entry name" value="L-type lectin-domain containing receptor kinase S.6"/>
    <property type="match status" value="1"/>
</dbReference>
<dbReference type="GO" id="GO:0004674">
    <property type="term" value="F:protein serine/threonine kinase activity"/>
    <property type="evidence" value="ECO:0007669"/>
    <property type="project" value="UniProtKB-KW"/>
</dbReference>
<keyword evidence="7" id="KW-0808">Transferase</keyword>
<evidence type="ECO:0000256" key="14">
    <source>
        <dbReference type="ARBA" id="ARBA00022989"/>
    </source>
</evidence>
<feature type="transmembrane region" description="Helical" evidence="19">
    <location>
        <begin position="298"/>
        <end position="324"/>
    </location>
</feature>
<evidence type="ECO:0000256" key="2">
    <source>
        <dbReference type="ARBA" id="ARBA00008536"/>
    </source>
</evidence>
<dbReference type="Gene3D" id="3.30.200.20">
    <property type="entry name" value="Phosphorylase Kinase, domain 1"/>
    <property type="match status" value="1"/>
</dbReference>
<evidence type="ECO:0000256" key="19">
    <source>
        <dbReference type="SAM" id="Phobius"/>
    </source>
</evidence>
<dbReference type="SMART" id="SM00220">
    <property type="entry name" value="S_TKc"/>
    <property type="match status" value="1"/>
</dbReference>
<organism evidence="21 22">
    <name type="scientific">Nepenthes gracilis</name>
    <name type="common">Slender pitcher plant</name>
    <dbReference type="NCBI Taxonomy" id="150966"/>
    <lineage>
        <taxon>Eukaryota</taxon>
        <taxon>Viridiplantae</taxon>
        <taxon>Streptophyta</taxon>
        <taxon>Embryophyta</taxon>
        <taxon>Tracheophyta</taxon>
        <taxon>Spermatophyta</taxon>
        <taxon>Magnoliopsida</taxon>
        <taxon>eudicotyledons</taxon>
        <taxon>Gunneridae</taxon>
        <taxon>Pentapetalae</taxon>
        <taxon>Caryophyllales</taxon>
        <taxon>Nepenthaceae</taxon>
        <taxon>Nepenthes</taxon>
    </lineage>
</organism>
<evidence type="ECO:0000256" key="10">
    <source>
        <dbReference type="ARBA" id="ARBA00022734"/>
    </source>
</evidence>
<dbReference type="SUPFAM" id="SSF49899">
    <property type="entry name" value="Concanavalin A-like lectins/glucanases"/>
    <property type="match status" value="1"/>
</dbReference>
<dbReference type="InterPro" id="IPR050528">
    <property type="entry name" value="L-type_Lectin-RKs"/>
</dbReference>
<dbReference type="PROSITE" id="PS00107">
    <property type="entry name" value="PROTEIN_KINASE_ATP"/>
    <property type="match status" value="1"/>
</dbReference>
<keyword evidence="5" id="KW-1003">Cell membrane</keyword>
<evidence type="ECO:0000256" key="7">
    <source>
        <dbReference type="ARBA" id="ARBA00022679"/>
    </source>
</evidence>
<comment type="caution">
    <text evidence="21">The sequence shown here is derived from an EMBL/GenBank/DDBJ whole genome shotgun (WGS) entry which is preliminary data.</text>
</comment>
<dbReference type="SUPFAM" id="SSF56112">
    <property type="entry name" value="Protein kinase-like (PK-like)"/>
    <property type="match status" value="1"/>
</dbReference>
<keyword evidence="6" id="KW-0723">Serine/threonine-protein kinase</keyword>
<evidence type="ECO:0000256" key="9">
    <source>
        <dbReference type="ARBA" id="ARBA00022729"/>
    </source>
</evidence>
<comment type="subcellular location">
    <subcellularLocation>
        <location evidence="1">Cell membrane</location>
        <topology evidence="1">Single-pass type I membrane protein</topology>
    </subcellularLocation>
</comment>
<dbReference type="PROSITE" id="PS00307">
    <property type="entry name" value="LECTIN_LEGUME_BETA"/>
    <property type="match status" value="1"/>
</dbReference>
<dbReference type="InterPro" id="IPR013320">
    <property type="entry name" value="ConA-like_dom_sf"/>
</dbReference>
<keyword evidence="17" id="KW-0325">Glycoprotein</keyword>
<dbReference type="Gene3D" id="2.60.120.200">
    <property type="match status" value="1"/>
</dbReference>
<dbReference type="InterPro" id="IPR019825">
    <property type="entry name" value="Lectin_legB_Mn/Ca_BS"/>
</dbReference>
<dbReference type="GO" id="GO:0005886">
    <property type="term" value="C:plasma membrane"/>
    <property type="evidence" value="ECO:0007669"/>
    <property type="project" value="UniProtKB-SubCell"/>
</dbReference>
<evidence type="ECO:0000256" key="3">
    <source>
        <dbReference type="ARBA" id="ARBA00010217"/>
    </source>
</evidence>
<gene>
    <name evidence="21" type="ORF">Nepgr_018940</name>
</gene>
<reference evidence="21" key="1">
    <citation type="submission" date="2023-05" db="EMBL/GenBank/DDBJ databases">
        <title>Nepenthes gracilis genome sequencing.</title>
        <authorList>
            <person name="Fukushima K."/>
        </authorList>
    </citation>
    <scope>NUCLEOTIDE SEQUENCE</scope>
    <source>
        <strain evidence="21">SING2019-196</strain>
    </source>
</reference>
<evidence type="ECO:0000256" key="8">
    <source>
        <dbReference type="ARBA" id="ARBA00022692"/>
    </source>
</evidence>
<keyword evidence="14 19" id="KW-1133">Transmembrane helix</keyword>
<evidence type="ECO:0000256" key="13">
    <source>
        <dbReference type="ARBA" id="ARBA00022840"/>
    </source>
</evidence>
<keyword evidence="13 18" id="KW-0067">ATP-binding</keyword>